<evidence type="ECO:0000313" key="1">
    <source>
        <dbReference type="EMBL" id="GAA3651505.1"/>
    </source>
</evidence>
<dbReference type="PANTHER" id="PTHR48100:SF1">
    <property type="entry name" value="HISTIDINE PHOSPHATASE FAMILY PROTEIN-RELATED"/>
    <property type="match status" value="1"/>
</dbReference>
<dbReference type="SUPFAM" id="SSF53254">
    <property type="entry name" value="Phosphoglycerate mutase-like"/>
    <property type="match status" value="1"/>
</dbReference>
<sequence>MTAGRPAAQDPEPTTLLLVRHGATAWTHERRLQGRTDIDLSDAGRRDVVELGGAVVRWRPRSIVASPLLRARTTAGLLADALGAAGIAAPRPVVDEDWAEHGLGTWEGLTPEAVGADYARWRAGEIVPPGGETRRETRDRVGRAVRRAAALSGPVLVVTHGGTIRAALAGCIGLTADRIHPVAAPSLTVLDVPAAGAGDLTGGRLRQFNAV</sequence>
<dbReference type="SMART" id="SM00855">
    <property type="entry name" value="PGAM"/>
    <property type="match status" value="1"/>
</dbReference>
<accession>A0ABP7B734</accession>
<keyword evidence="2" id="KW-1185">Reference proteome</keyword>
<dbReference type="Gene3D" id="3.40.50.1240">
    <property type="entry name" value="Phosphoglycerate mutase-like"/>
    <property type="match status" value="1"/>
</dbReference>
<protein>
    <submittedName>
        <fullName evidence="1">Histidine phosphatase family protein</fullName>
    </submittedName>
</protein>
<dbReference type="EMBL" id="BAAAYV010000005">
    <property type="protein sequence ID" value="GAA3651505.1"/>
    <property type="molecule type" value="Genomic_DNA"/>
</dbReference>
<dbReference type="PANTHER" id="PTHR48100">
    <property type="entry name" value="BROAD-SPECIFICITY PHOSPHATASE YOR283W-RELATED"/>
    <property type="match status" value="1"/>
</dbReference>
<dbReference type="Pfam" id="PF00300">
    <property type="entry name" value="His_Phos_1"/>
    <property type="match status" value="1"/>
</dbReference>
<dbReference type="InterPro" id="IPR029033">
    <property type="entry name" value="His_PPase_superfam"/>
</dbReference>
<dbReference type="CDD" id="cd07067">
    <property type="entry name" value="HP_PGM_like"/>
    <property type="match status" value="1"/>
</dbReference>
<dbReference type="InterPro" id="IPR050275">
    <property type="entry name" value="PGM_Phosphatase"/>
</dbReference>
<dbReference type="Proteomes" id="UP001410795">
    <property type="component" value="Unassembled WGS sequence"/>
</dbReference>
<organism evidence="1 2">
    <name type="scientific">Microbacterium marinilacus</name>
    <dbReference type="NCBI Taxonomy" id="415209"/>
    <lineage>
        <taxon>Bacteria</taxon>
        <taxon>Bacillati</taxon>
        <taxon>Actinomycetota</taxon>
        <taxon>Actinomycetes</taxon>
        <taxon>Micrococcales</taxon>
        <taxon>Microbacteriaceae</taxon>
        <taxon>Microbacterium</taxon>
    </lineage>
</organism>
<proteinExistence type="predicted"/>
<dbReference type="InterPro" id="IPR013078">
    <property type="entry name" value="His_Pase_superF_clade-1"/>
</dbReference>
<comment type="caution">
    <text evidence="1">The sequence shown here is derived from an EMBL/GenBank/DDBJ whole genome shotgun (WGS) entry which is preliminary data.</text>
</comment>
<gene>
    <name evidence="1" type="ORF">GCM10022202_09010</name>
</gene>
<reference evidence="2" key="1">
    <citation type="journal article" date="2019" name="Int. J. Syst. Evol. Microbiol.">
        <title>The Global Catalogue of Microorganisms (GCM) 10K type strain sequencing project: providing services to taxonomists for standard genome sequencing and annotation.</title>
        <authorList>
            <consortium name="The Broad Institute Genomics Platform"/>
            <consortium name="The Broad Institute Genome Sequencing Center for Infectious Disease"/>
            <person name="Wu L."/>
            <person name="Ma J."/>
        </authorList>
    </citation>
    <scope>NUCLEOTIDE SEQUENCE [LARGE SCALE GENOMIC DNA]</scope>
    <source>
        <strain evidence="2">JCM 16546</strain>
    </source>
</reference>
<dbReference type="RefSeq" id="WP_221855680.1">
    <property type="nucleotide sequence ID" value="NZ_BAAAYV010000005.1"/>
</dbReference>
<name>A0ABP7B734_9MICO</name>
<evidence type="ECO:0000313" key="2">
    <source>
        <dbReference type="Proteomes" id="UP001410795"/>
    </source>
</evidence>